<proteinExistence type="inferred from homology"/>
<sequence length="395" mass="42257">MSQPSYSRRNFLKLTGLGVAALPFAAQAAALAKQEQTYLVYVGTFSQPDAESIFLYRLNATTGILTRVGATKAGANPTYFTLDPQQRFLYTVNETNEYQGGKSGSIRAYSIDKKTGGLTLLNEQSSFGPGPCYISLDHTNKEILVANYAGGSICSLPVQANGQLGAPATTVQHTGSGPHKNQSNPHAHCFFADPRNKFGLAVDLGIDKVLAYPLDPANGKFSTNAITAFTTAPGAGPRHLTFHSNNRWAYLINELNSTVTALAYDAAKGTFVELQTLSALPAGYTGESYCADIHVSPNGKFLYGSNRGHNSIVVYAIDQKSGKLTLVQHADTQGKYPRNFTLDPSGRLALVGNQNTNNIATYHVDSKTGKLTPTGVNIELQAPVCLKVIPDFLAA</sequence>
<feature type="signal peptide" evidence="3">
    <location>
        <begin position="1"/>
        <end position="28"/>
    </location>
</feature>
<evidence type="ECO:0000313" key="4">
    <source>
        <dbReference type="EMBL" id="OUJ74944.1"/>
    </source>
</evidence>
<dbReference type="SUPFAM" id="SSF51004">
    <property type="entry name" value="C-terminal (heme d1) domain of cytochrome cd1-nitrite reductase"/>
    <property type="match status" value="1"/>
</dbReference>
<dbReference type="InterPro" id="IPR019546">
    <property type="entry name" value="TAT_signal_bac_arc"/>
</dbReference>
<dbReference type="InterPro" id="IPR050282">
    <property type="entry name" value="Cycloisomerase_2"/>
</dbReference>
<dbReference type="AlphaFoldDB" id="A0A243WGS5"/>
<name>A0A243WGS5_9BACT</name>
<gene>
    <name evidence="4" type="ORF">BXP70_09365</name>
</gene>
<accession>A0A243WGS5</accession>
<dbReference type="InterPro" id="IPR015943">
    <property type="entry name" value="WD40/YVTN_repeat-like_dom_sf"/>
</dbReference>
<keyword evidence="3" id="KW-0732">Signal</keyword>
<dbReference type="Proteomes" id="UP000194873">
    <property type="component" value="Unassembled WGS sequence"/>
</dbReference>
<dbReference type="InterPro" id="IPR006311">
    <property type="entry name" value="TAT_signal"/>
</dbReference>
<dbReference type="RefSeq" id="WP_086593754.1">
    <property type="nucleotide sequence ID" value="NZ_MTSE01000003.1"/>
</dbReference>
<reference evidence="4 5" key="1">
    <citation type="submission" date="2017-01" db="EMBL/GenBank/DDBJ databases">
        <title>A new Hymenobacter.</title>
        <authorList>
            <person name="Liang Y."/>
            <person name="Feng F."/>
        </authorList>
    </citation>
    <scope>NUCLEOTIDE SEQUENCE [LARGE SCALE GENOMIC DNA]</scope>
    <source>
        <strain evidence="4">MIMBbqt21</strain>
    </source>
</reference>
<evidence type="ECO:0000256" key="1">
    <source>
        <dbReference type="ARBA" id="ARBA00005564"/>
    </source>
</evidence>
<dbReference type="EMBL" id="MTSE01000003">
    <property type="protein sequence ID" value="OUJ74944.1"/>
    <property type="molecule type" value="Genomic_DNA"/>
</dbReference>
<keyword evidence="2" id="KW-0313">Glucose metabolism</keyword>
<keyword evidence="5" id="KW-1185">Reference proteome</keyword>
<evidence type="ECO:0008006" key="6">
    <source>
        <dbReference type="Google" id="ProtNLM"/>
    </source>
</evidence>
<dbReference type="PANTHER" id="PTHR30344:SF1">
    <property type="entry name" value="6-PHOSPHOGLUCONOLACTONASE"/>
    <property type="match status" value="1"/>
</dbReference>
<evidence type="ECO:0000256" key="3">
    <source>
        <dbReference type="SAM" id="SignalP"/>
    </source>
</evidence>
<dbReference type="Gene3D" id="2.130.10.10">
    <property type="entry name" value="YVTN repeat-like/Quinoprotein amine dehydrogenase"/>
    <property type="match status" value="1"/>
</dbReference>
<comment type="caution">
    <text evidence="4">The sequence shown here is derived from an EMBL/GenBank/DDBJ whole genome shotgun (WGS) entry which is preliminary data.</text>
</comment>
<organism evidence="4 5">
    <name type="scientific">Hymenobacter crusticola</name>
    <dbReference type="NCBI Taxonomy" id="1770526"/>
    <lineage>
        <taxon>Bacteria</taxon>
        <taxon>Pseudomonadati</taxon>
        <taxon>Bacteroidota</taxon>
        <taxon>Cytophagia</taxon>
        <taxon>Cytophagales</taxon>
        <taxon>Hymenobacteraceae</taxon>
        <taxon>Hymenobacter</taxon>
    </lineage>
</organism>
<dbReference type="GO" id="GO:0005829">
    <property type="term" value="C:cytosol"/>
    <property type="evidence" value="ECO:0007669"/>
    <property type="project" value="TreeGrafter"/>
</dbReference>
<dbReference type="OrthoDB" id="9790815at2"/>
<dbReference type="NCBIfam" id="TIGR01409">
    <property type="entry name" value="TAT_signal_seq"/>
    <property type="match status" value="1"/>
</dbReference>
<dbReference type="GO" id="GO:0017057">
    <property type="term" value="F:6-phosphogluconolactonase activity"/>
    <property type="evidence" value="ECO:0007669"/>
    <property type="project" value="TreeGrafter"/>
</dbReference>
<keyword evidence="2" id="KW-0119">Carbohydrate metabolism</keyword>
<dbReference type="PANTHER" id="PTHR30344">
    <property type="entry name" value="6-PHOSPHOGLUCONOLACTONASE-RELATED"/>
    <property type="match status" value="1"/>
</dbReference>
<comment type="similarity">
    <text evidence="1">Belongs to the cycloisomerase 2 family.</text>
</comment>
<evidence type="ECO:0000313" key="5">
    <source>
        <dbReference type="Proteomes" id="UP000194873"/>
    </source>
</evidence>
<evidence type="ECO:0000256" key="2">
    <source>
        <dbReference type="ARBA" id="ARBA00022526"/>
    </source>
</evidence>
<dbReference type="InterPro" id="IPR011048">
    <property type="entry name" value="Haem_d1_sf"/>
</dbReference>
<feature type="chain" id="PRO_5012580062" description="6-phosphogluconolactonase" evidence="3">
    <location>
        <begin position="29"/>
        <end position="395"/>
    </location>
</feature>
<dbReference type="FunFam" id="2.130.10.10:FF:000306">
    <property type="entry name" value="3-carboxymuconate cyclase"/>
    <property type="match status" value="1"/>
</dbReference>
<dbReference type="GO" id="GO:0006006">
    <property type="term" value="P:glucose metabolic process"/>
    <property type="evidence" value="ECO:0007669"/>
    <property type="project" value="UniProtKB-KW"/>
</dbReference>
<dbReference type="InterPro" id="IPR019405">
    <property type="entry name" value="Lactonase_7-beta_prop"/>
</dbReference>
<dbReference type="PROSITE" id="PS51318">
    <property type="entry name" value="TAT"/>
    <property type="match status" value="1"/>
</dbReference>
<protein>
    <recommendedName>
        <fullName evidence="6">6-phosphogluconolactonase</fullName>
    </recommendedName>
</protein>
<dbReference type="Pfam" id="PF10282">
    <property type="entry name" value="Lactonase"/>
    <property type="match status" value="1"/>
</dbReference>